<evidence type="ECO:0000256" key="1">
    <source>
        <dbReference type="SAM" id="MobiDB-lite"/>
    </source>
</evidence>
<dbReference type="RefSeq" id="WP_379726278.1">
    <property type="nucleotide sequence ID" value="NZ_JBHSMS010000076.1"/>
</dbReference>
<feature type="compositionally biased region" description="Pro residues" evidence="1">
    <location>
        <begin position="1"/>
        <end position="10"/>
    </location>
</feature>
<comment type="caution">
    <text evidence="2">The sequence shown here is derived from an EMBL/GenBank/DDBJ whole genome shotgun (WGS) entry which is preliminary data.</text>
</comment>
<organism evidence="2 3">
    <name type="scientific">Massilia jejuensis</name>
    <dbReference type="NCBI Taxonomy" id="648894"/>
    <lineage>
        <taxon>Bacteria</taxon>
        <taxon>Pseudomonadati</taxon>
        <taxon>Pseudomonadota</taxon>
        <taxon>Betaproteobacteria</taxon>
        <taxon>Burkholderiales</taxon>
        <taxon>Oxalobacteraceae</taxon>
        <taxon>Telluria group</taxon>
        <taxon>Massilia</taxon>
    </lineage>
</organism>
<keyword evidence="3" id="KW-1185">Reference proteome</keyword>
<name>A0ABW0PME3_9BURK</name>
<dbReference type="Proteomes" id="UP001596031">
    <property type="component" value="Unassembled WGS sequence"/>
</dbReference>
<dbReference type="EMBL" id="JBHSMS010000076">
    <property type="protein sequence ID" value="MFC5513670.1"/>
    <property type="molecule type" value="Genomic_DNA"/>
</dbReference>
<accession>A0ABW0PME3</accession>
<gene>
    <name evidence="2" type="ORF">ACFPOU_21445</name>
</gene>
<sequence length="289" mass="32503">MTESSPLPPEQPKRGRLAPNNPEWCFRIQGNEGWIDSFTNDLNSVDISIFPDYEDDKPTVWFMTSPHLTGLTPAQATGRAQQLLVLLNGALRLNHTGWFRAFELGECLQRKPLGPAWVGYEETPAMKAFPPDVEEYRYFNPSRPLDYYGAVLFLSRSDPQLSAILRILGTSPVSLMSLSKIQDTVEGSLKQLYPKGKERRAALAALGKVTVRDLENFDYTANNFEVSDIDARHGMDDKFGLSERLEALTLDKATQIVLACARAFVLERARETFTPKFRAVLITDRSEAD</sequence>
<evidence type="ECO:0000313" key="2">
    <source>
        <dbReference type="EMBL" id="MFC5513670.1"/>
    </source>
</evidence>
<feature type="region of interest" description="Disordered" evidence="1">
    <location>
        <begin position="1"/>
        <end position="21"/>
    </location>
</feature>
<reference evidence="3" key="1">
    <citation type="journal article" date="2019" name="Int. J. Syst. Evol. Microbiol.">
        <title>The Global Catalogue of Microorganisms (GCM) 10K type strain sequencing project: providing services to taxonomists for standard genome sequencing and annotation.</title>
        <authorList>
            <consortium name="The Broad Institute Genomics Platform"/>
            <consortium name="The Broad Institute Genome Sequencing Center for Infectious Disease"/>
            <person name="Wu L."/>
            <person name="Ma J."/>
        </authorList>
    </citation>
    <scope>NUCLEOTIDE SEQUENCE [LARGE SCALE GENOMIC DNA]</scope>
    <source>
        <strain evidence="3">CCUG 38813</strain>
    </source>
</reference>
<proteinExistence type="predicted"/>
<evidence type="ECO:0000313" key="3">
    <source>
        <dbReference type="Proteomes" id="UP001596031"/>
    </source>
</evidence>
<protein>
    <submittedName>
        <fullName evidence="2">Uncharacterized protein</fullName>
    </submittedName>
</protein>